<name>A0ABQ1JGE0_9PROT</name>
<dbReference type="Proteomes" id="UP000628854">
    <property type="component" value="Unassembled WGS sequence"/>
</dbReference>
<accession>A0ABQ1JGE0</accession>
<dbReference type="InterPro" id="IPR019660">
    <property type="entry name" value="Put_sensory_transdc_reg_YbjN"/>
</dbReference>
<feature type="signal peptide" evidence="1">
    <location>
        <begin position="1"/>
        <end position="21"/>
    </location>
</feature>
<organism evidence="2 3">
    <name type="scientific">Henriciella pelagia</name>
    <dbReference type="NCBI Taxonomy" id="1977912"/>
    <lineage>
        <taxon>Bacteria</taxon>
        <taxon>Pseudomonadati</taxon>
        <taxon>Pseudomonadota</taxon>
        <taxon>Alphaproteobacteria</taxon>
        <taxon>Hyphomonadales</taxon>
        <taxon>Hyphomonadaceae</taxon>
        <taxon>Henriciella</taxon>
    </lineage>
</organism>
<dbReference type="CDD" id="cd17511">
    <property type="entry name" value="YbjN_AmyR-like"/>
    <property type="match status" value="1"/>
</dbReference>
<evidence type="ECO:0000313" key="2">
    <source>
        <dbReference type="EMBL" id="GGB66543.1"/>
    </source>
</evidence>
<evidence type="ECO:0000256" key="1">
    <source>
        <dbReference type="SAM" id="SignalP"/>
    </source>
</evidence>
<feature type="chain" id="PRO_5045433254" description="YbjN domain-containing protein" evidence="1">
    <location>
        <begin position="22"/>
        <end position="156"/>
    </location>
</feature>
<dbReference type="Pfam" id="PF10722">
    <property type="entry name" value="YbjN"/>
    <property type="match status" value="1"/>
</dbReference>
<dbReference type="EMBL" id="BMKF01000001">
    <property type="protein sequence ID" value="GGB66543.1"/>
    <property type="molecule type" value="Genomic_DNA"/>
</dbReference>
<evidence type="ECO:0008006" key="4">
    <source>
        <dbReference type="Google" id="ProtNLM"/>
    </source>
</evidence>
<keyword evidence="1" id="KW-0732">Signal</keyword>
<evidence type="ECO:0000313" key="3">
    <source>
        <dbReference type="Proteomes" id="UP000628854"/>
    </source>
</evidence>
<proteinExistence type="predicted"/>
<reference evidence="3" key="1">
    <citation type="journal article" date="2019" name="Int. J. Syst. Evol. Microbiol.">
        <title>The Global Catalogue of Microorganisms (GCM) 10K type strain sequencing project: providing services to taxonomists for standard genome sequencing and annotation.</title>
        <authorList>
            <consortium name="The Broad Institute Genomics Platform"/>
            <consortium name="The Broad Institute Genome Sequencing Center for Infectious Disease"/>
            <person name="Wu L."/>
            <person name="Ma J."/>
        </authorList>
    </citation>
    <scope>NUCLEOTIDE SEQUENCE [LARGE SCALE GENOMIC DNA]</scope>
    <source>
        <strain evidence="3">CGMCC 1.15928</strain>
    </source>
</reference>
<sequence>MFMKLSTLALAAAAISLPAFSQGSDIITSVTEDSLTAFVEAQGHEVLGYGEAGDVSVRAESDDGIVYYLTGTACTDSVCTGINMNARFDANDLVTFEKINDANIRRAAVSVWKLDNTLGISRYVILDGGMTEENIQINFDNFIAIVPTVIDMFYEE</sequence>
<comment type="caution">
    <text evidence="2">The sequence shown here is derived from an EMBL/GenBank/DDBJ whole genome shotgun (WGS) entry which is preliminary data.</text>
</comment>
<keyword evidence="3" id="KW-1185">Reference proteome</keyword>
<gene>
    <name evidence="2" type="ORF">GCM10011503_14150</name>
</gene>
<protein>
    <recommendedName>
        <fullName evidence="4">YbjN domain-containing protein</fullName>
    </recommendedName>
</protein>